<dbReference type="RefSeq" id="WP_279323885.1">
    <property type="nucleotide sequence ID" value="NZ_BLYI01000027.1"/>
</dbReference>
<dbReference type="AlphaFoldDB" id="A0A916VCR5"/>
<proteinExistence type="predicted"/>
<comment type="caution">
    <text evidence="1">The sequence shown here is derived from an EMBL/GenBank/DDBJ whole genome shotgun (WGS) entry which is preliminary data.</text>
</comment>
<gene>
    <name evidence="1" type="ORF">ANBU17_12980</name>
</gene>
<name>A0A916VCR5_9FIRM</name>
<reference evidence="1" key="1">
    <citation type="submission" date="2020-06" db="EMBL/GenBank/DDBJ databases">
        <title>Characterization of fructooligosaccharide metabolism and fructooligosaccharide-degrading enzymes in human commensal butyrate producers.</title>
        <authorList>
            <person name="Tanno H."/>
            <person name="Fujii T."/>
            <person name="Hirano K."/>
            <person name="Maeno S."/>
            <person name="Tonozuka T."/>
            <person name="Sakamoto M."/>
            <person name="Ohkuma M."/>
            <person name="Tochio T."/>
            <person name="Endo A."/>
        </authorList>
    </citation>
    <scope>NUCLEOTIDE SEQUENCE</scope>
    <source>
        <strain evidence="1">JCM 17466</strain>
    </source>
</reference>
<organism evidence="1 2">
    <name type="scientific">Anaerostipes butyraticus</name>
    <dbReference type="NCBI Taxonomy" id="645466"/>
    <lineage>
        <taxon>Bacteria</taxon>
        <taxon>Bacillati</taxon>
        <taxon>Bacillota</taxon>
        <taxon>Clostridia</taxon>
        <taxon>Lachnospirales</taxon>
        <taxon>Lachnospiraceae</taxon>
        <taxon>Anaerostipes</taxon>
    </lineage>
</organism>
<sequence length="41" mass="4849">MEFEELALTDGDKIRKIAEEVFRTFDYYEPSLIGYFGGKRI</sequence>
<dbReference type="EMBL" id="BLYI01000027">
    <property type="protein sequence ID" value="GFO84951.1"/>
    <property type="molecule type" value="Genomic_DNA"/>
</dbReference>
<evidence type="ECO:0000313" key="1">
    <source>
        <dbReference type="EMBL" id="GFO84951.1"/>
    </source>
</evidence>
<evidence type="ECO:0000313" key="2">
    <source>
        <dbReference type="Proteomes" id="UP000613208"/>
    </source>
</evidence>
<dbReference type="Proteomes" id="UP000613208">
    <property type="component" value="Unassembled WGS sequence"/>
</dbReference>
<accession>A0A916VCR5</accession>
<keyword evidence="2" id="KW-1185">Reference proteome</keyword>
<protein>
    <submittedName>
        <fullName evidence="1">Uncharacterized protein</fullName>
    </submittedName>
</protein>